<comment type="caution">
    <text evidence="2">The sequence shown here is derived from an EMBL/GenBank/DDBJ whole genome shotgun (WGS) entry which is preliminary data.</text>
</comment>
<dbReference type="Proteomes" id="UP001589792">
    <property type="component" value="Unassembled WGS sequence"/>
</dbReference>
<organism evidence="2 3">
    <name type="scientific">Serratia aquatilis</name>
    <dbReference type="NCBI Taxonomy" id="1737515"/>
    <lineage>
        <taxon>Bacteria</taxon>
        <taxon>Pseudomonadati</taxon>
        <taxon>Pseudomonadota</taxon>
        <taxon>Gammaproteobacteria</taxon>
        <taxon>Enterobacterales</taxon>
        <taxon>Yersiniaceae</taxon>
        <taxon>Serratia</taxon>
    </lineage>
</organism>
<gene>
    <name evidence="2" type="ORF">ACFFJ3_00050</name>
</gene>
<keyword evidence="1" id="KW-0472">Membrane</keyword>
<keyword evidence="3" id="KW-1185">Reference proteome</keyword>
<evidence type="ECO:0000313" key="3">
    <source>
        <dbReference type="Proteomes" id="UP001589792"/>
    </source>
</evidence>
<name>A0ABV6E7D2_9GAMM</name>
<feature type="transmembrane region" description="Helical" evidence="1">
    <location>
        <begin position="284"/>
        <end position="308"/>
    </location>
</feature>
<sequence>MAKGYYLVVQDKTTCGGIIIEGDPSHTLFGKAIAREQDRVTCGKHPGMYIIVGHIPGDSVMGRKFAGTLHSKSSCPCQASFIPSMMNDTYEFGVEQAKRPVLSPYVTGEKREPDYVPDYPATALINTCKFPDDRIRAMLEAQNQDVMLLTAKESYEILACWSVFKKGWVQITQSGPGQIVVNYGLNGRDAINTSILIAKLGSFGIKATVFVNHKGTELIKISGYPGVRKVLNAPVFSLKNPKVVDIGIGRYGLAKSVIEGARLTIYVAAAYRTVDYILNDQTTLAMFIGSLATDVAKVGIVSAVVWGAGALVSVTPFVVGPLVIVVAFGFGTAWILNTMDEKFGITDKVVKYIEAAQQEFVWKAREMENGVWDLYSSYFKLHGC</sequence>
<keyword evidence="1" id="KW-1133">Transmembrane helix</keyword>
<protein>
    <submittedName>
        <fullName evidence="2">PAAR domain-containing protein</fullName>
    </submittedName>
</protein>
<dbReference type="RefSeq" id="WP_380671728.1">
    <property type="nucleotide sequence ID" value="NZ_CP173186.1"/>
</dbReference>
<keyword evidence="1" id="KW-0812">Transmembrane</keyword>
<dbReference type="InterPro" id="IPR008727">
    <property type="entry name" value="PAAR_motif"/>
</dbReference>
<reference evidence="2 3" key="1">
    <citation type="submission" date="2024-09" db="EMBL/GenBank/DDBJ databases">
        <authorList>
            <person name="Sun Q."/>
            <person name="Mori K."/>
        </authorList>
    </citation>
    <scope>NUCLEOTIDE SEQUENCE [LARGE SCALE GENOMIC DNA]</scope>
    <source>
        <strain evidence="2 3">CCM 8626</strain>
    </source>
</reference>
<dbReference type="CDD" id="cd14744">
    <property type="entry name" value="PAAR_CT_2"/>
    <property type="match status" value="1"/>
</dbReference>
<dbReference type="Pfam" id="PF05488">
    <property type="entry name" value="PAAR_motif"/>
    <property type="match status" value="1"/>
</dbReference>
<dbReference type="EMBL" id="JBHLXG010000001">
    <property type="protein sequence ID" value="MFC0224916.1"/>
    <property type="molecule type" value="Genomic_DNA"/>
</dbReference>
<evidence type="ECO:0000256" key="1">
    <source>
        <dbReference type="SAM" id="Phobius"/>
    </source>
</evidence>
<accession>A0ABV6E7D2</accession>
<proteinExistence type="predicted"/>
<feature type="transmembrane region" description="Helical" evidence="1">
    <location>
        <begin position="314"/>
        <end position="336"/>
    </location>
</feature>
<evidence type="ECO:0000313" key="2">
    <source>
        <dbReference type="EMBL" id="MFC0224916.1"/>
    </source>
</evidence>